<accession>A0A3P1VA00</accession>
<name>A0A3P1VA00_9ACTO</name>
<dbReference type="Proteomes" id="UP000271272">
    <property type="component" value="Unassembled WGS sequence"/>
</dbReference>
<evidence type="ECO:0000313" key="2">
    <source>
        <dbReference type="Proteomes" id="UP000271272"/>
    </source>
</evidence>
<sequence length="349" mass="36281">MRRRTVILGALGVIGAVLAGGGALSYYNANRPCPCPPPPPPTPAPGLAELRAAVTRFNTEHGWAGVDISEDNRSGWSSASVQASLQVTGDLDETVTPTQMATFVVGLHEAVDGLLVPPGSDTVPLRVRVELRSRRRSQDTGITAEIASATDHDVLAACMSVASEALDSGTNSAALTGETLALRHPDPDGGGLLDPAVWLLAAPASLPAGVVLEQQRDYDGNCVLITRMMAGDDMSEVPLADLAEAACGLRWYEATVESAEAGAVVRLSEPEGAEPRSDQPLGVEDLCGVLDLARTGAWARWILAEGGDGYRGVVFECTDGTLSVPEVVPALAGTGISLERSREVLAELG</sequence>
<evidence type="ECO:0000313" key="1">
    <source>
        <dbReference type="EMBL" id="RRD30215.1"/>
    </source>
</evidence>
<organism evidence="1 2">
    <name type="scientific">Actinomyces bowdenii</name>
    <dbReference type="NCBI Taxonomy" id="131109"/>
    <lineage>
        <taxon>Bacteria</taxon>
        <taxon>Bacillati</taxon>
        <taxon>Actinomycetota</taxon>
        <taxon>Actinomycetes</taxon>
        <taxon>Actinomycetales</taxon>
        <taxon>Actinomycetaceae</taxon>
        <taxon>Actinomyces</taxon>
    </lineage>
</organism>
<keyword evidence="2" id="KW-1185">Reference proteome</keyword>
<dbReference type="RefSeq" id="WP_124933193.1">
    <property type="nucleotide sequence ID" value="NZ_RQZC01000003.1"/>
</dbReference>
<dbReference type="EMBL" id="RQZC01000003">
    <property type="protein sequence ID" value="RRD30215.1"/>
    <property type="molecule type" value="Genomic_DNA"/>
</dbReference>
<comment type="caution">
    <text evidence="1">The sequence shown here is derived from an EMBL/GenBank/DDBJ whole genome shotgun (WGS) entry which is preliminary data.</text>
</comment>
<protein>
    <submittedName>
        <fullName evidence="1">Uncharacterized protein</fullName>
    </submittedName>
</protein>
<proteinExistence type="predicted"/>
<gene>
    <name evidence="1" type="ORF">EII10_03920</name>
</gene>
<dbReference type="OrthoDB" id="9895754at2"/>
<dbReference type="AlphaFoldDB" id="A0A3P1VA00"/>
<reference evidence="1 2" key="1">
    <citation type="submission" date="2018-11" db="EMBL/GenBank/DDBJ databases">
        <title>Genomes From Bacteria Associated with the Canine Oral Cavity: a Test Case for Automated Genome-Based Taxonomic Assignment.</title>
        <authorList>
            <person name="Coil D.A."/>
            <person name="Jospin G."/>
            <person name="Darling A.E."/>
            <person name="Wallis C."/>
            <person name="Davis I.J."/>
            <person name="Harris S."/>
            <person name="Eisen J.A."/>
            <person name="Holcombe L.J."/>
            <person name="O'Flynn C."/>
        </authorList>
    </citation>
    <scope>NUCLEOTIDE SEQUENCE [LARGE SCALE GENOMIC DNA]</scope>
    <source>
        <strain evidence="1 2">OH5050</strain>
    </source>
</reference>